<name>A0A0G4GUP4_VITBC</name>
<dbReference type="PhylomeDB" id="A0A0G4GUP4"/>
<organism evidence="1 2">
    <name type="scientific">Vitrella brassicaformis (strain CCMP3155)</name>
    <dbReference type="NCBI Taxonomy" id="1169540"/>
    <lineage>
        <taxon>Eukaryota</taxon>
        <taxon>Sar</taxon>
        <taxon>Alveolata</taxon>
        <taxon>Colpodellida</taxon>
        <taxon>Vitrellaceae</taxon>
        <taxon>Vitrella</taxon>
    </lineage>
</organism>
<evidence type="ECO:0000313" key="2">
    <source>
        <dbReference type="Proteomes" id="UP000041254"/>
    </source>
</evidence>
<dbReference type="EMBL" id="CDMY01000825">
    <property type="protein sequence ID" value="CEM34567.1"/>
    <property type="molecule type" value="Genomic_DNA"/>
</dbReference>
<reference evidence="1 2" key="1">
    <citation type="submission" date="2014-11" db="EMBL/GenBank/DDBJ databases">
        <authorList>
            <person name="Zhu J."/>
            <person name="Qi W."/>
            <person name="Song R."/>
        </authorList>
    </citation>
    <scope>NUCLEOTIDE SEQUENCE [LARGE SCALE GENOMIC DNA]</scope>
</reference>
<proteinExistence type="predicted"/>
<dbReference type="InParanoid" id="A0A0G4GUP4"/>
<gene>
    <name evidence="1" type="ORF">Vbra_23198</name>
</gene>
<accession>A0A0G4GUP4</accession>
<dbReference type="AlphaFoldDB" id="A0A0G4GUP4"/>
<dbReference type="Proteomes" id="UP000041254">
    <property type="component" value="Unassembled WGS sequence"/>
</dbReference>
<sequence>MPLQLVGHFSRRGSVHESDDVQLRNYNANVIVHKLYVLDTIWDMTGVVKLILDGHTQVSPASQRDHRGWNPELFIKQNEAIEDLTTLRLKVEAFSTRLKRRNATLHDRWIAPMHLRLYIDLQQFEA</sequence>
<dbReference type="VEuPathDB" id="CryptoDB:Vbra_23198"/>
<keyword evidence="2" id="KW-1185">Reference proteome</keyword>
<protein>
    <submittedName>
        <fullName evidence="1">Uncharacterized protein</fullName>
    </submittedName>
</protein>
<evidence type="ECO:0000313" key="1">
    <source>
        <dbReference type="EMBL" id="CEM34567.1"/>
    </source>
</evidence>